<dbReference type="PANTHER" id="PTHR45833">
    <property type="entry name" value="METHIONINE SYNTHASE"/>
    <property type="match status" value="1"/>
</dbReference>
<reference evidence="6" key="1">
    <citation type="submission" date="2007-10" db="EMBL/GenBank/DDBJ databases">
        <title>Complete sequence of chromosome of Desulforudis audaxviator MP104C.</title>
        <authorList>
            <person name="Copeland A."/>
            <person name="Lucas S."/>
            <person name="Lapidus A."/>
            <person name="Barry K."/>
            <person name="Glavina del Rio T."/>
            <person name="Dalin E."/>
            <person name="Tice H."/>
            <person name="Bruce D."/>
            <person name="Pitluck S."/>
            <person name="Lowry S.R."/>
            <person name="Larimer F."/>
            <person name="Land M.L."/>
            <person name="Hauser L."/>
            <person name="Kyrpides N."/>
            <person name="Ivanova N.N."/>
            <person name="Richardson P."/>
        </authorList>
    </citation>
    <scope>NUCLEOTIDE SEQUENCE [LARGE SCALE GENOMIC DNA]</scope>
    <source>
        <strain evidence="6">MP104C</strain>
    </source>
</reference>
<dbReference type="AlphaFoldDB" id="B1I1F6"/>
<dbReference type="RefSeq" id="WP_012301275.1">
    <property type="nucleotide sequence ID" value="NC_010424.1"/>
</dbReference>
<gene>
    <name evidence="5" type="ordered locus">Daud_0113</name>
</gene>
<dbReference type="SUPFAM" id="SSF51717">
    <property type="entry name" value="Dihydropteroate synthetase-like"/>
    <property type="match status" value="1"/>
</dbReference>
<keyword evidence="6" id="KW-1185">Reference proteome</keyword>
<dbReference type="InterPro" id="IPR011005">
    <property type="entry name" value="Dihydropteroate_synth-like_sf"/>
</dbReference>
<dbReference type="eggNOG" id="COG1410">
    <property type="taxonomic scope" value="Bacteria"/>
</dbReference>
<evidence type="ECO:0000256" key="2">
    <source>
        <dbReference type="ARBA" id="ARBA00022603"/>
    </source>
</evidence>
<dbReference type="InterPro" id="IPR050554">
    <property type="entry name" value="Met_Synthase/Corrinoid"/>
</dbReference>
<dbReference type="EMBL" id="CP000860">
    <property type="protein sequence ID" value="ACA58681.1"/>
    <property type="molecule type" value="Genomic_DNA"/>
</dbReference>
<evidence type="ECO:0000256" key="3">
    <source>
        <dbReference type="ARBA" id="ARBA00022679"/>
    </source>
</evidence>
<dbReference type="Gene3D" id="3.20.20.20">
    <property type="entry name" value="Dihydropteroate synthase-like"/>
    <property type="match status" value="1"/>
</dbReference>
<reference evidence="5 6" key="2">
    <citation type="journal article" date="2008" name="Science">
        <title>Environmental genomics reveals a single-species ecosystem deep within Earth.</title>
        <authorList>
            <person name="Chivian D."/>
            <person name="Brodie E.L."/>
            <person name="Alm E.J."/>
            <person name="Culley D.E."/>
            <person name="Dehal P.S."/>
            <person name="Desantis T.Z."/>
            <person name="Gihring T.M."/>
            <person name="Lapidus A."/>
            <person name="Lin L.H."/>
            <person name="Lowry S.R."/>
            <person name="Moser D.P."/>
            <person name="Richardson P.M."/>
            <person name="Southam G."/>
            <person name="Wanger G."/>
            <person name="Pratt L.M."/>
            <person name="Andersen G.L."/>
            <person name="Hazen T.C."/>
            <person name="Brockman F.J."/>
            <person name="Arkin A.P."/>
            <person name="Onstott T.C."/>
        </authorList>
    </citation>
    <scope>NUCLEOTIDE SEQUENCE [LARGE SCALE GENOMIC DNA]</scope>
    <source>
        <strain evidence="5 6">MP104C</strain>
    </source>
</reference>
<evidence type="ECO:0000313" key="5">
    <source>
        <dbReference type="EMBL" id="ACA58681.1"/>
    </source>
</evidence>
<dbReference type="Pfam" id="PF00809">
    <property type="entry name" value="Pterin_bind"/>
    <property type="match status" value="1"/>
</dbReference>
<name>B1I1F6_DESAP</name>
<keyword evidence="2" id="KW-0489">Methyltransferase</keyword>
<dbReference type="KEGG" id="dau:Daud_0113"/>
<evidence type="ECO:0000259" key="4">
    <source>
        <dbReference type="PROSITE" id="PS50972"/>
    </source>
</evidence>
<organism evidence="5 6">
    <name type="scientific">Desulforudis audaxviator (strain MP104C)</name>
    <dbReference type="NCBI Taxonomy" id="477974"/>
    <lineage>
        <taxon>Bacteria</taxon>
        <taxon>Bacillati</taxon>
        <taxon>Bacillota</taxon>
        <taxon>Clostridia</taxon>
        <taxon>Thermoanaerobacterales</taxon>
        <taxon>Candidatus Desulforudaceae</taxon>
        <taxon>Candidatus Desulforudis</taxon>
    </lineage>
</organism>
<dbReference type="GO" id="GO:0008705">
    <property type="term" value="F:methionine synthase activity"/>
    <property type="evidence" value="ECO:0007669"/>
    <property type="project" value="TreeGrafter"/>
</dbReference>
<dbReference type="GO" id="GO:0042558">
    <property type="term" value="P:pteridine-containing compound metabolic process"/>
    <property type="evidence" value="ECO:0007669"/>
    <property type="project" value="InterPro"/>
</dbReference>
<proteinExistence type="inferred from homology"/>
<dbReference type="GO" id="GO:0032259">
    <property type="term" value="P:methylation"/>
    <property type="evidence" value="ECO:0007669"/>
    <property type="project" value="UniProtKB-KW"/>
</dbReference>
<sequence length="290" mass="31943">MILIGENIHILAKVVSEAIKERNPLPLQELAVKQAAAGVDYLDLNIGPARKDPDVMRWLVEIVQEVVDLPLSLDTLNPGAMEAGLAVCRKRPLLNSASGREDSKREMLPLAQKYDCDVILSVLTDKGIPSDTAARAEAIMETIAHANEIGIPNENIWVDPIMMPIGVDQPQVVELLEFMSMLPDIAPGAKSTLGLSNMINGVPRHLRSILSRVELVMLQRHGLYSAIVDSFDSELIALVRGERPAQVELIYRAMDEEINPADLPPPEAELVKTVDVLMGRTLYSHSWLEI</sequence>
<dbReference type="STRING" id="477974.Daud_0113"/>
<dbReference type="PANTHER" id="PTHR45833:SF2">
    <property type="entry name" value="BIFUNCTIONAL HOMOCYSTEINE S-METHYLTRANSFERASE_5,10-METHYLENETETRAHYDROFOLATE REDUCTASE"/>
    <property type="match status" value="1"/>
</dbReference>
<accession>B1I1F6</accession>
<evidence type="ECO:0000313" key="6">
    <source>
        <dbReference type="Proteomes" id="UP000008544"/>
    </source>
</evidence>
<dbReference type="GO" id="GO:0005829">
    <property type="term" value="C:cytosol"/>
    <property type="evidence" value="ECO:0007669"/>
    <property type="project" value="TreeGrafter"/>
</dbReference>
<comment type="similarity">
    <text evidence="1">Belongs to the vitamin-B12 dependent methionine synthase family.</text>
</comment>
<dbReference type="InterPro" id="IPR000489">
    <property type="entry name" value="Pterin-binding_dom"/>
</dbReference>
<protein>
    <submittedName>
        <fullName evidence="5">Dihydropteroate synthase, DHPS</fullName>
    </submittedName>
</protein>
<dbReference type="PROSITE" id="PS50972">
    <property type="entry name" value="PTERIN_BINDING"/>
    <property type="match status" value="1"/>
</dbReference>
<keyword evidence="3" id="KW-0808">Transferase</keyword>
<dbReference type="Proteomes" id="UP000008544">
    <property type="component" value="Chromosome"/>
</dbReference>
<feature type="domain" description="Pterin-binding" evidence="4">
    <location>
        <begin position="1"/>
        <end position="259"/>
    </location>
</feature>
<dbReference type="OrthoDB" id="358252at2"/>
<dbReference type="HOGENOM" id="CLU_070996_0_0_9"/>
<evidence type="ECO:0000256" key="1">
    <source>
        <dbReference type="ARBA" id="ARBA00010398"/>
    </source>
</evidence>